<keyword evidence="4" id="KW-0489">Methyltransferase</keyword>
<dbReference type="SMART" id="SM00317">
    <property type="entry name" value="SET"/>
    <property type="match status" value="1"/>
</dbReference>
<dbReference type="GO" id="GO:0042799">
    <property type="term" value="F:histone H4K20 methyltransferase activity"/>
    <property type="evidence" value="ECO:0007669"/>
    <property type="project" value="TreeGrafter"/>
</dbReference>
<comment type="subcellular location">
    <subcellularLocation>
        <location evidence="2">Chromosome</location>
    </subcellularLocation>
    <subcellularLocation>
        <location evidence="1">Nucleus</location>
    </subcellularLocation>
</comment>
<feature type="compositionally biased region" description="Basic and acidic residues" evidence="9">
    <location>
        <begin position="967"/>
        <end position="978"/>
    </location>
</feature>
<evidence type="ECO:0000313" key="12">
    <source>
        <dbReference type="Proteomes" id="UP000807353"/>
    </source>
</evidence>
<feature type="domain" description="SET" evidence="10">
    <location>
        <begin position="132"/>
        <end position="254"/>
    </location>
</feature>
<dbReference type="CDD" id="cd10524">
    <property type="entry name" value="SET_Suv4-20-like"/>
    <property type="match status" value="1"/>
</dbReference>
<sequence>MAPAATTASAPSAKGVLIWRPTKIMNMRDLSKDDDFLSHLLVEKLGTGTVPLLVHKMDSSRRLPKTDAQDLLQIVRRLVVSKGPLQHAIRQAVDELLALSAIRYYLKSYTQKQINAFATHASRYFELYNPSGYIEIAHTSRYSHRTGKSELCILATRNLAPGTVVTELKGSMANLTDEEDKELKRTDLRNSDIRRDFSVIHSKQMKKNHLFLGPARFVNHDCDNNCELFREGKYITFRVLRPIIIGEEITAHYGDGYFGRKNRHCLCETCEKRGRGGYAPENAEEDLQPDSGSDSDSDSDSDTSSSDSDTEVDEADQVPNFNMNERRTRRRVYPILKKKESDSDESDKEDDNHVPLAGAQDIPGDGEIELTMEIDSTSELTSLTPSVAPSAAQSSPPLMTPGPEALRLPSCSSSLSSLSSTGDLLSTPTKRNSSSSSPYRSIISTRRQKAKEKRTDSAETNQQLVTPPLDATSPPETSNAGAKRTTRATSSLRLSARTIMGKGKGKEVSTPAPTPVKSRGGPGKEDVKIKKEETEPRTLRGRPAAANASETAKEILLPREVPRGPDGKPLPLCATCSNVLPVISVDSKVVWGLGIESSPRKKKNKQDCPRCMRHLAIYGQPWPCRIALHGTNFLPTPREEATPVDSSTRRVTHKALPVLDRKLAAAASASTLIKVKLKKREDISTERPAKRRKTEPGPGLGLMSARARKALAEAPRKKRHSLPKPAHLPTGEKRKRGRPRLRSPSAEVKIEENASQIGEDMLPQPRNPNGRFEKKPRSLSRKKTNIQDSPRTVLSRAERAIERGKAKDREGAEEEKNSTGTWTSPRRKRANESDVQFEELPSKRAYRRREENMLPFKKVLPRPASSFKGGRLFSNPTPLSFALQAWAGPMILDESSSEDDGPPVTPEDMQSPPATIVEAESSADLVLSSILVPAAALPRGALTFKPSPFNFAKRRWMSVSTSSCNDTRESSIEKRESPGKVPISNGLDRRSLSETHLKAEQHHGFALTRNRRTGLLYTPCLEGSPSNTEGNADMSDTLVGRFTPASDGYLSAGSSDVEDHPSHHLRHSYPGLTTKTIFYPKTTTFTADEPGPTPNFIHAGWDSCSDLSDA</sequence>
<dbReference type="SUPFAM" id="SSF82199">
    <property type="entry name" value="SET domain"/>
    <property type="match status" value="1"/>
</dbReference>
<gene>
    <name evidence="11" type="ORF">BDZ94DRAFT_1215347</name>
</gene>
<evidence type="ECO:0000256" key="3">
    <source>
        <dbReference type="ARBA" id="ARBA00022454"/>
    </source>
</evidence>
<name>A0A9P5Y993_9AGAR</name>
<dbReference type="PANTHER" id="PTHR12977">
    <property type="entry name" value="SUPPRESSOR OF VARIEGATION 4-20-RELATED"/>
    <property type="match status" value="1"/>
</dbReference>
<feature type="compositionally biased region" description="Low complexity" evidence="9">
    <location>
        <begin position="385"/>
        <end position="397"/>
    </location>
</feature>
<dbReference type="Pfam" id="PF00856">
    <property type="entry name" value="SET"/>
    <property type="match status" value="1"/>
</dbReference>
<accession>A0A9P5Y993</accession>
<proteinExistence type="predicted"/>
<dbReference type="Proteomes" id="UP000807353">
    <property type="component" value="Unassembled WGS sequence"/>
</dbReference>
<organism evidence="11 12">
    <name type="scientific">Collybia nuda</name>
    <dbReference type="NCBI Taxonomy" id="64659"/>
    <lineage>
        <taxon>Eukaryota</taxon>
        <taxon>Fungi</taxon>
        <taxon>Dikarya</taxon>
        <taxon>Basidiomycota</taxon>
        <taxon>Agaricomycotina</taxon>
        <taxon>Agaricomycetes</taxon>
        <taxon>Agaricomycetidae</taxon>
        <taxon>Agaricales</taxon>
        <taxon>Tricholomatineae</taxon>
        <taxon>Clitocybaceae</taxon>
        <taxon>Collybia</taxon>
    </lineage>
</organism>
<keyword evidence="6" id="KW-0949">S-adenosyl-L-methionine</keyword>
<keyword evidence="8" id="KW-0539">Nucleus</keyword>
<protein>
    <recommendedName>
        <fullName evidence="10">SET domain-containing protein</fullName>
    </recommendedName>
</protein>
<feature type="compositionally biased region" description="Low complexity" evidence="9">
    <location>
        <begin position="406"/>
        <end position="445"/>
    </location>
</feature>
<dbReference type="Gene3D" id="2.170.270.10">
    <property type="entry name" value="SET domain"/>
    <property type="match status" value="1"/>
</dbReference>
<feature type="compositionally biased region" description="Polar residues" evidence="9">
    <location>
        <begin position="374"/>
        <end position="384"/>
    </location>
</feature>
<evidence type="ECO:0000256" key="2">
    <source>
        <dbReference type="ARBA" id="ARBA00004286"/>
    </source>
</evidence>
<keyword evidence="5" id="KW-0808">Transferase</keyword>
<dbReference type="GO" id="GO:0005634">
    <property type="term" value="C:nucleus"/>
    <property type="evidence" value="ECO:0007669"/>
    <property type="project" value="UniProtKB-SubCell"/>
</dbReference>
<dbReference type="EMBL" id="MU150250">
    <property type="protein sequence ID" value="KAF9465019.1"/>
    <property type="molecule type" value="Genomic_DNA"/>
</dbReference>
<feature type="region of interest" description="Disordered" evidence="9">
    <location>
        <begin position="680"/>
        <end position="843"/>
    </location>
</feature>
<evidence type="ECO:0000256" key="8">
    <source>
        <dbReference type="ARBA" id="ARBA00023242"/>
    </source>
</evidence>
<evidence type="ECO:0000256" key="1">
    <source>
        <dbReference type="ARBA" id="ARBA00004123"/>
    </source>
</evidence>
<keyword evidence="3" id="KW-0158">Chromosome</keyword>
<dbReference type="InterPro" id="IPR041938">
    <property type="entry name" value="Hist-Lys_N-MTase_N"/>
</dbReference>
<feature type="compositionally biased region" description="Acidic residues" evidence="9">
    <location>
        <begin position="282"/>
        <end position="301"/>
    </location>
</feature>
<dbReference type="InterPro" id="IPR039977">
    <property type="entry name" value="Suv4-20/Set9"/>
</dbReference>
<dbReference type="OrthoDB" id="6627536at2759"/>
<feature type="region of interest" description="Disordered" evidence="9">
    <location>
        <begin position="276"/>
        <end position="526"/>
    </location>
</feature>
<evidence type="ECO:0000256" key="6">
    <source>
        <dbReference type="ARBA" id="ARBA00022691"/>
    </source>
</evidence>
<comment type="caution">
    <text evidence="11">The sequence shown here is derived from an EMBL/GenBank/DDBJ whole genome shotgun (WGS) entry which is preliminary data.</text>
</comment>
<evidence type="ECO:0000313" key="11">
    <source>
        <dbReference type="EMBL" id="KAF9465019.1"/>
    </source>
</evidence>
<dbReference type="PANTHER" id="PTHR12977:SF4">
    <property type="entry name" value="HISTONE-LYSINE N-METHYLTRANSFERASE KMT5B"/>
    <property type="match status" value="1"/>
</dbReference>
<keyword evidence="7" id="KW-0156">Chromatin regulator</keyword>
<dbReference type="Gene3D" id="1.10.10.1700">
    <property type="entry name" value="Histone-lysine N-methyltransferase"/>
    <property type="match status" value="1"/>
</dbReference>
<feature type="compositionally biased region" description="Basic and acidic residues" evidence="9">
    <location>
        <begin position="796"/>
        <end position="817"/>
    </location>
</feature>
<feature type="region of interest" description="Disordered" evidence="9">
    <location>
        <begin position="967"/>
        <end position="987"/>
    </location>
</feature>
<dbReference type="GO" id="GO:0005694">
    <property type="term" value="C:chromosome"/>
    <property type="evidence" value="ECO:0007669"/>
    <property type="project" value="UniProtKB-SubCell"/>
</dbReference>
<dbReference type="AlphaFoldDB" id="A0A9P5Y993"/>
<evidence type="ECO:0000256" key="9">
    <source>
        <dbReference type="SAM" id="MobiDB-lite"/>
    </source>
</evidence>
<dbReference type="GO" id="GO:0032259">
    <property type="term" value="P:methylation"/>
    <property type="evidence" value="ECO:0007669"/>
    <property type="project" value="UniProtKB-KW"/>
</dbReference>
<reference evidence="11" key="1">
    <citation type="submission" date="2020-11" db="EMBL/GenBank/DDBJ databases">
        <authorList>
            <consortium name="DOE Joint Genome Institute"/>
            <person name="Ahrendt S."/>
            <person name="Riley R."/>
            <person name="Andreopoulos W."/>
            <person name="Labutti K."/>
            <person name="Pangilinan J."/>
            <person name="Ruiz-Duenas F.J."/>
            <person name="Barrasa J.M."/>
            <person name="Sanchez-Garcia M."/>
            <person name="Camarero S."/>
            <person name="Miyauchi S."/>
            <person name="Serrano A."/>
            <person name="Linde D."/>
            <person name="Babiker R."/>
            <person name="Drula E."/>
            <person name="Ayuso-Fernandez I."/>
            <person name="Pacheco R."/>
            <person name="Padilla G."/>
            <person name="Ferreira P."/>
            <person name="Barriuso J."/>
            <person name="Kellner H."/>
            <person name="Castanera R."/>
            <person name="Alfaro M."/>
            <person name="Ramirez L."/>
            <person name="Pisabarro A.G."/>
            <person name="Kuo A."/>
            <person name="Tritt A."/>
            <person name="Lipzen A."/>
            <person name="He G."/>
            <person name="Yan M."/>
            <person name="Ng V."/>
            <person name="Cullen D."/>
            <person name="Martin F."/>
            <person name="Rosso M.-N."/>
            <person name="Henrissat B."/>
            <person name="Hibbett D."/>
            <person name="Martinez A.T."/>
            <person name="Grigoriev I.V."/>
        </authorList>
    </citation>
    <scope>NUCLEOTIDE SEQUENCE</scope>
    <source>
        <strain evidence="11">CBS 247.69</strain>
    </source>
</reference>
<dbReference type="InterPro" id="IPR046341">
    <property type="entry name" value="SET_dom_sf"/>
</dbReference>
<dbReference type="InterPro" id="IPR001214">
    <property type="entry name" value="SET_dom"/>
</dbReference>
<evidence type="ECO:0000259" key="10">
    <source>
        <dbReference type="PROSITE" id="PS50280"/>
    </source>
</evidence>
<evidence type="ECO:0000256" key="4">
    <source>
        <dbReference type="ARBA" id="ARBA00022603"/>
    </source>
</evidence>
<evidence type="ECO:0000256" key="7">
    <source>
        <dbReference type="ARBA" id="ARBA00022853"/>
    </source>
</evidence>
<evidence type="ECO:0000256" key="5">
    <source>
        <dbReference type="ARBA" id="ARBA00022679"/>
    </source>
</evidence>
<dbReference type="PROSITE" id="PS50280">
    <property type="entry name" value="SET"/>
    <property type="match status" value="1"/>
</dbReference>
<keyword evidence="12" id="KW-1185">Reference proteome</keyword>